<evidence type="ECO:0008006" key="4">
    <source>
        <dbReference type="Google" id="ProtNLM"/>
    </source>
</evidence>
<gene>
    <name evidence="2" type="ORF">COT95_00145</name>
</gene>
<dbReference type="AlphaFoldDB" id="A0A2H0V7Y1"/>
<evidence type="ECO:0000256" key="1">
    <source>
        <dbReference type="SAM" id="Phobius"/>
    </source>
</evidence>
<sequence length="103" mass="11500">MLIETSQDIFWLVLSSSIGLLTIFAVWGIFYVIMIIRRGSRTFKGVEQIIENINQITKTAREKLEHGAAYVSVFADAVKKVTEVVKEQGKSAVKKRRAGGKGK</sequence>
<protein>
    <recommendedName>
        <fullName evidence="4">DUF948 domain-containing protein</fullName>
    </recommendedName>
</protein>
<keyword evidence="1" id="KW-0812">Transmembrane</keyword>
<proteinExistence type="predicted"/>
<comment type="caution">
    <text evidence="2">The sequence shown here is derived from an EMBL/GenBank/DDBJ whole genome shotgun (WGS) entry which is preliminary data.</text>
</comment>
<dbReference type="EMBL" id="PFAN01000009">
    <property type="protein sequence ID" value="PIR95171.1"/>
    <property type="molecule type" value="Genomic_DNA"/>
</dbReference>
<keyword evidence="1" id="KW-1133">Transmembrane helix</keyword>
<organism evidence="2 3">
    <name type="scientific">Candidatus Falkowbacteria bacterium CG10_big_fil_rev_8_21_14_0_10_37_6</name>
    <dbReference type="NCBI Taxonomy" id="1974563"/>
    <lineage>
        <taxon>Bacteria</taxon>
        <taxon>Candidatus Falkowiibacteriota</taxon>
    </lineage>
</organism>
<evidence type="ECO:0000313" key="3">
    <source>
        <dbReference type="Proteomes" id="UP000228614"/>
    </source>
</evidence>
<evidence type="ECO:0000313" key="2">
    <source>
        <dbReference type="EMBL" id="PIR95171.1"/>
    </source>
</evidence>
<reference evidence="3" key="1">
    <citation type="submission" date="2017-09" db="EMBL/GenBank/DDBJ databases">
        <title>Depth-based differentiation of microbial function through sediment-hosted aquifers and enrichment of novel symbionts in the deep terrestrial subsurface.</title>
        <authorList>
            <person name="Probst A.J."/>
            <person name="Ladd B."/>
            <person name="Jarett J.K."/>
            <person name="Geller-Mcgrath D.E."/>
            <person name="Sieber C.M.K."/>
            <person name="Emerson J.B."/>
            <person name="Anantharaman K."/>
            <person name="Thomas B.C."/>
            <person name="Malmstrom R."/>
            <person name="Stieglmeier M."/>
            <person name="Klingl A."/>
            <person name="Woyke T."/>
            <person name="Ryan C.M."/>
            <person name="Banfield J.F."/>
        </authorList>
    </citation>
    <scope>NUCLEOTIDE SEQUENCE [LARGE SCALE GENOMIC DNA]</scope>
</reference>
<name>A0A2H0V7Y1_9BACT</name>
<keyword evidence="1" id="KW-0472">Membrane</keyword>
<accession>A0A2H0V7Y1</accession>
<dbReference type="Proteomes" id="UP000228614">
    <property type="component" value="Unassembled WGS sequence"/>
</dbReference>
<feature type="transmembrane region" description="Helical" evidence="1">
    <location>
        <begin position="12"/>
        <end position="34"/>
    </location>
</feature>